<feature type="transmembrane region" description="Helical" evidence="1">
    <location>
        <begin position="59"/>
        <end position="79"/>
    </location>
</feature>
<sequence>MNSEKLVEQDGEGQSEPGRPARRGIWLMKPLAVVMSVCWVLALIVRLTIRDSGGTISTLIFYISPLIMTSAGAVFLSVLTLWIRWYRLALIWLLMGALTGVWCYQKQFQKHHTANHVLEADSMPIRVLFWNVGDQLWSIGNMVQEIKRVDADLVALVEAESYLSTEQEFWKNTFPGYRFQTGKNGFMLLSRLPTTASEYGNFGRMGRYLKINLKADVSQSGASSISEAFVVYLVDINSDILRSRKEALQKLAEEVAQEKENPVLIVGDFNTPGDSVHFNPLRKLCRNSFEQAGEGYNATWPLPLPVLDLDAIWVNSLFQVRSSENRWTWYSDHRPVVADLLLQTTPASGKPAD</sequence>
<dbReference type="EMBL" id="CP036266">
    <property type="protein sequence ID" value="QDT20577.1"/>
    <property type="molecule type" value="Genomic_DNA"/>
</dbReference>
<dbReference type="GO" id="GO:0003824">
    <property type="term" value="F:catalytic activity"/>
    <property type="evidence" value="ECO:0007669"/>
    <property type="project" value="InterPro"/>
</dbReference>
<dbReference type="SUPFAM" id="SSF56219">
    <property type="entry name" value="DNase I-like"/>
    <property type="match status" value="1"/>
</dbReference>
<reference evidence="3 4" key="1">
    <citation type="submission" date="2019-02" db="EMBL/GenBank/DDBJ databases">
        <title>Deep-cultivation of Planctomycetes and their phenomic and genomic characterization uncovers novel biology.</title>
        <authorList>
            <person name="Wiegand S."/>
            <person name="Jogler M."/>
            <person name="Boedeker C."/>
            <person name="Pinto D."/>
            <person name="Vollmers J."/>
            <person name="Rivas-Marin E."/>
            <person name="Kohn T."/>
            <person name="Peeters S.H."/>
            <person name="Heuer A."/>
            <person name="Rast P."/>
            <person name="Oberbeckmann S."/>
            <person name="Bunk B."/>
            <person name="Jeske O."/>
            <person name="Meyerdierks A."/>
            <person name="Storesund J.E."/>
            <person name="Kallscheuer N."/>
            <person name="Luecker S."/>
            <person name="Lage O.M."/>
            <person name="Pohl T."/>
            <person name="Merkel B.J."/>
            <person name="Hornburger P."/>
            <person name="Mueller R.-W."/>
            <person name="Bruemmer F."/>
            <person name="Labrenz M."/>
            <person name="Spormann A.M."/>
            <person name="Op den Camp H."/>
            <person name="Overmann J."/>
            <person name="Amann R."/>
            <person name="Jetten M.S.M."/>
            <person name="Mascher T."/>
            <person name="Medema M.H."/>
            <person name="Devos D.P."/>
            <person name="Kaster A.-K."/>
            <person name="Ovreas L."/>
            <person name="Rohde M."/>
            <person name="Galperin M.Y."/>
            <person name="Jogler C."/>
        </authorList>
    </citation>
    <scope>NUCLEOTIDE SEQUENCE [LARGE SCALE GENOMIC DNA]</scope>
    <source>
        <strain evidence="3 4">HG66A1</strain>
    </source>
</reference>
<dbReference type="OrthoDB" id="243209at2"/>
<dbReference type="Gene3D" id="3.60.10.10">
    <property type="entry name" value="Endonuclease/exonuclease/phosphatase"/>
    <property type="match status" value="1"/>
</dbReference>
<evidence type="ECO:0000256" key="1">
    <source>
        <dbReference type="SAM" id="Phobius"/>
    </source>
</evidence>
<dbReference type="InterPro" id="IPR005135">
    <property type="entry name" value="Endo/exonuclease/phosphatase"/>
</dbReference>
<dbReference type="Proteomes" id="UP000320421">
    <property type="component" value="Chromosome"/>
</dbReference>
<feature type="transmembrane region" description="Helical" evidence="1">
    <location>
        <begin position="85"/>
        <end position="104"/>
    </location>
</feature>
<feature type="domain" description="Endonuclease/exonuclease/phosphatase" evidence="2">
    <location>
        <begin position="141"/>
        <end position="333"/>
    </location>
</feature>
<evidence type="ECO:0000313" key="4">
    <source>
        <dbReference type="Proteomes" id="UP000320421"/>
    </source>
</evidence>
<gene>
    <name evidence="3" type="ORF">HG66A1_23650</name>
</gene>
<proteinExistence type="predicted"/>
<dbReference type="AlphaFoldDB" id="A0A517PMG2"/>
<dbReference type="InterPro" id="IPR036691">
    <property type="entry name" value="Endo/exonu/phosph_ase_sf"/>
</dbReference>
<keyword evidence="4" id="KW-1185">Reference proteome</keyword>
<keyword evidence="1" id="KW-0472">Membrane</keyword>
<evidence type="ECO:0000259" key="2">
    <source>
        <dbReference type="Pfam" id="PF03372"/>
    </source>
</evidence>
<organism evidence="3 4">
    <name type="scientific">Gimesia chilikensis</name>
    <dbReference type="NCBI Taxonomy" id="2605989"/>
    <lineage>
        <taxon>Bacteria</taxon>
        <taxon>Pseudomonadati</taxon>
        <taxon>Planctomycetota</taxon>
        <taxon>Planctomycetia</taxon>
        <taxon>Planctomycetales</taxon>
        <taxon>Planctomycetaceae</taxon>
        <taxon>Gimesia</taxon>
    </lineage>
</organism>
<accession>A0A517PMG2</accession>
<feature type="transmembrane region" description="Helical" evidence="1">
    <location>
        <begin position="25"/>
        <end position="47"/>
    </location>
</feature>
<protein>
    <recommendedName>
        <fullName evidence="2">Endonuclease/exonuclease/phosphatase domain-containing protein</fullName>
    </recommendedName>
</protein>
<name>A0A517PMG2_9PLAN</name>
<keyword evidence="1" id="KW-1133">Transmembrane helix</keyword>
<evidence type="ECO:0000313" key="3">
    <source>
        <dbReference type="EMBL" id="QDT20577.1"/>
    </source>
</evidence>
<dbReference type="Pfam" id="PF03372">
    <property type="entry name" value="Exo_endo_phos"/>
    <property type="match status" value="1"/>
</dbReference>
<keyword evidence="1" id="KW-0812">Transmembrane</keyword>